<evidence type="ECO:0000256" key="5">
    <source>
        <dbReference type="ARBA" id="ARBA00022801"/>
    </source>
</evidence>
<dbReference type="PANTHER" id="PTHR37984:SF5">
    <property type="entry name" value="PROTEIN NYNRIN-LIKE"/>
    <property type="match status" value="1"/>
</dbReference>
<sequence>MITKSCIYHLVHVHDIDAESPTLQSIPVVNEFLDVFPEELPGIPPEREIDFAIDMLPGTQPISIPPYRMAPNELKELKDQMKDLLDKGFIRPNYQQLNKVTIKNKYPLPRIDDLFDQLQVLDAGIVVDTQNIESVKTWPRPMTPTEVRNFLGLAGYYKRFVEGFSSLSAPLTKLTEKATKFQWTEACYAVYCDAFGVGLGCFLMQHCKVIAYASRQLKKHEKNYPTHDLELAAVVHVLKIWRHNSFGVHVDIFTDHESLQYIFKQNELNLRQRR</sequence>
<evidence type="ECO:0000259" key="7">
    <source>
        <dbReference type="Pfam" id="PF17917"/>
    </source>
</evidence>
<evidence type="ECO:0000256" key="6">
    <source>
        <dbReference type="ARBA" id="ARBA00022918"/>
    </source>
</evidence>
<keyword evidence="4" id="KW-0255">Endonuclease</keyword>
<evidence type="ECO:0000313" key="8">
    <source>
        <dbReference type="EMBL" id="WMV50243.1"/>
    </source>
</evidence>
<dbReference type="Pfam" id="PF17917">
    <property type="entry name" value="RT_RNaseH"/>
    <property type="match status" value="1"/>
</dbReference>
<gene>
    <name evidence="8" type="ORF">MTR67_043628</name>
</gene>
<keyword evidence="2" id="KW-0548">Nucleotidyltransferase</keyword>
<proteinExistence type="predicted"/>
<evidence type="ECO:0000256" key="3">
    <source>
        <dbReference type="ARBA" id="ARBA00022722"/>
    </source>
</evidence>
<keyword evidence="6" id="KW-0695">RNA-directed DNA polymerase</keyword>
<dbReference type="PANTHER" id="PTHR37984">
    <property type="entry name" value="PROTEIN CBG26694"/>
    <property type="match status" value="1"/>
</dbReference>
<dbReference type="GO" id="GO:0016787">
    <property type="term" value="F:hydrolase activity"/>
    <property type="evidence" value="ECO:0007669"/>
    <property type="project" value="UniProtKB-KW"/>
</dbReference>
<keyword evidence="3" id="KW-0540">Nuclease</keyword>
<protein>
    <recommendedName>
        <fullName evidence="7">Reverse transcriptase RNase H-like domain-containing protein</fullName>
    </recommendedName>
</protein>
<keyword evidence="5" id="KW-0378">Hydrolase</keyword>
<keyword evidence="1" id="KW-0808">Transferase</keyword>
<evidence type="ECO:0000256" key="1">
    <source>
        <dbReference type="ARBA" id="ARBA00022679"/>
    </source>
</evidence>
<dbReference type="AlphaFoldDB" id="A0AAF0UP31"/>
<dbReference type="Gene3D" id="3.30.70.270">
    <property type="match status" value="2"/>
</dbReference>
<dbReference type="InterPro" id="IPR043502">
    <property type="entry name" value="DNA/RNA_pol_sf"/>
</dbReference>
<evidence type="ECO:0000256" key="4">
    <source>
        <dbReference type="ARBA" id="ARBA00022759"/>
    </source>
</evidence>
<dbReference type="InterPro" id="IPR050951">
    <property type="entry name" value="Retrovirus_Pol_polyprotein"/>
</dbReference>
<dbReference type="SUPFAM" id="SSF56672">
    <property type="entry name" value="DNA/RNA polymerases"/>
    <property type="match status" value="1"/>
</dbReference>
<name>A0AAF0UP31_SOLVR</name>
<dbReference type="InterPro" id="IPR041373">
    <property type="entry name" value="RT_RNaseH"/>
</dbReference>
<organism evidence="8 9">
    <name type="scientific">Solanum verrucosum</name>
    <dbReference type="NCBI Taxonomy" id="315347"/>
    <lineage>
        <taxon>Eukaryota</taxon>
        <taxon>Viridiplantae</taxon>
        <taxon>Streptophyta</taxon>
        <taxon>Embryophyta</taxon>
        <taxon>Tracheophyta</taxon>
        <taxon>Spermatophyta</taxon>
        <taxon>Magnoliopsida</taxon>
        <taxon>eudicotyledons</taxon>
        <taxon>Gunneridae</taxon>
        <taxon>Pentapetalae</taxon>
        <taxon>asterids</taxon>
        <taxon>lamiids</taxon>
        <taxon>Solanales</taxon>
        <taxon>Solanaceae</taxon>
        <taxon>Solanoideae</taxon>
        <taxon>Solaneae</taxon>
        <taxon>Solanum</taxon>
    </lineage>
</organism>
<dbReference type="InterPro" id="IPR043128">
    <property type="entry name" value="Rev_trsase/Diguanyl_cyclase"/>
</dbReference>
<dbReference type="GO" id="GO:0003964">
    <property type="term" value="F:RNA-directed DNA polymerase activity"/>
    <property type="evidence" value="ECO:0007669"/>
    <property type="project" value="UniProtKB-KW"/>
</dbReference>
<dbReference type="CDD" id="cd09274">
    <property type="entry name" value="RNase_HI_RT_Ty3"/>
    <property type="match status" value="1"/>
</dbReference>
<dbReference type="GO" id="GO:0004519">
    <property type="term" value="F:endonuclease activity"/>
    <property type="evidence" value="ECO:0007669"/>
    <property type="project" value="UniProtKB-KW"/>
</dbReference>
<feature type="domain" description="Reverse transcriptase RNase H-like" evidence="7">
    <location>
        <begin position="188"/>
        <end position="273"/>
    </location>
</feature>
<dbReference type="EMBL" id="CP133621">
    <property type="protein sequence ID" value="WMV50243.1"/>
    <property type="molecule type" value="Genomic_DNA"/>
</dbReference>
<dbReference type="FunFam" id="3.30.70.270:FF:000020">
    <property type="entry name" value="Transposon Tf2-6 polyprotein-like Protein"/>
    <property type="match status" value="1"/>
</dbReference>
<reference evidence="8" key="1">
    <citation type="submission" date="2023-08" db="EMBL/GenBank/DDBJ databases">
        <title>A de novo genome assembly of Solanum verrucosum Schlechtendal, a Mexican diploid species geographically isolated from the other diploid A-genome species in potato relatives.</title>
        <authorList>
            <person name="Hosaka K."/>
        </authorList>
    </citation>
    <scope>NUCLEOTIDE SEQUENCE</scope>
    <source>
        <tissue evidence="8">Young leaves</tissue>
    </source>
</reference>
<keyword evidence="9" id="KW-1185">Reference proteome</keyword>
<dbReference type="Proteomes" id="UP001234989">
    <property type="component" value="Chromosome 10"/>
</dbReference>
<dbReference type="Gene3D" id="3.10.10.10">
    <property type="entry name" value="HIV Type 1 Reverse Transcriptase, subunit A, domain 1"/>
    <property type="match status" value="2"/>
</dbReference>
<evidence type="ECO:0000256" key="2">
    <source>
        <dbReference type="ARBA" id="ARBA00022695"/>
    </source>
</evidence>
<evidence type="ECO:0000313" key="9">
    <source>
        <dbReference type="Proteomes" id="UP001234989"/>
    </source>
</evidence>
<accession>A0AAF0UP31</accession>